<proteinExistence type="inferred from homology"/>
<comment type="caution">
    <text evidence="7">The sequence shown here is derived from an EMBL/GenBank/DDBJ whole genome shotgun (WGS) entry which is preliminary data.</text>
</comment>
<evidence type="ECO:0000256" key="1">
    <source>
        <dbReference type="ARBA" id="ARBA00009405"/>
    </source>
</evidence>
<dbReference type="InterPro" id="IPR002034">
    <property type="entry name" value="AIPM/Hcit_synth_CS"/>
</dbReference>
<dbReference type="CDD" id="cd07938">
    <property type="entry name" value="DRE_TIM_HMGL"/>
    <property type="match status" value="1"/>
</dbReference>
<keyword evidence="4 7" id="KW-0456">Lyase</keyword>
<reference evidence="7 8" key="1">
    <citation type="submission" date="2018-05" db="EMBL/GenBank/DDBJ databases">
        <title>Genomic Encyclopedia of Type Strains, Phase IV (KMG-IV): sequencing the most valuable type-strain genomes for metagenomic binning, comparative biology and taxonomic classification.</title>
        <authorList>
            <person name="Goeker M."/>
        </authorList>
    </citation>
    <scope>NUCLEOTIDE SEQUENCE [LARGE SCALE GENOMIC DNA]</scope>
    <source>
        <strain evidence="7 8">DSM 16791</strain>
    </source>
</reference>
<dbReference type="PROSITE" id="PS50991">
    <property type="entry name" value="PYR_CT"/>
    <property type="match status" value="1"/>
</dbReference>
<keyword evidence="2 5" id="KW-0808">Transferase</keyword>
<dbReference type="GO" id="GO:0006552">
    <property type="term" value="P:L-leucine catabolic process"/>
    <property type="evidence" value="ECO:0007669"/>
    <property type="project" value="TreeGrafter"/>
</dbReference>
<evidence type="ECO:0000256" key="4">
    <source>
        <dbReference type="ARBA" id="ARBA00023239"/>
    </source>
</evidence>
<dbReference type="AlphaFoldDB" id="A0A317PIY5"/>
<keyword evidence="3" id="KW-0479">Metal-binding</keyword>
<gene>
    <name evidence="7" type="ORF">DFR52_103497</name>
</gene>
<comment type="similarity">
    <text evidence="5">Belongs to the alpha-IPM synthase/homocitrate synthase family.</text>
</comment>
<dbReference type="GO" id="GO:0046951">
    <property type="term" value="P:ketone body biosynthetic process"/>
    <property type="evidence" value="ECO:0007669"/>
    <property type="project" value="TreeGrafter"/>
</dbReference>
<evidence type="ECO:0000256" key="2">
    <source>
        <dbReference type="ARBA" id="ARBA00022679"/>
    </source>
</evidence>
<accession>A0A317PIY5</accession>
<dbReference type="InterPro" id="IPR013785">
    <property type="entry name" value="Aldolase_TIM"/>
</dbReference>
<dbReference type="PANTHER" id="PTHR42738:SF7">
    <property type="entry name" value="HYDROXYMETHYLGLUTARYL-COA LYASE"/>
    <property type="match status" value="1"/>
</dbReference>
<dbReference type="PROSITE" id="PS00815">
    <property type="entry name" value="AIPM_HOMOCIT_SYNTH_1"/>
    <property type="match status" value="1"/>
</dbReference>
<dbReference type="GO" id="GO:0046872">
    <property type="term" value="F:metal ion binding"/>
    <property type="evidence" value="ECO:0007669"/>
    <property type="project" value="UniProtKB-KW"/>
</dbReference>
<feature type="domain" description="Pyruvate carboxyltransferase" evidence="6">
    <location>
        <begin position="13"/>
        <end position="282"/>
    </location>
</feature>
<evidence type="ECO:0000259" key="6">
    <source>
        <dbReference type="PROSITE" id="PS50991"/>
    </source>
</evidence>
<evidence type="ECO:0000256" key="5">
    <source>
        <dbReference type="RuleBase" id="RU003523"/>
    </source>
</evidence>
<dbReference type="EMBL" id="QGTR01000003">
    <property type="protein sequence ID" value="PWW00294.1"/>
    <property type="molecule type" value="Genomic_DNA"/>
</dbReference>
<dbReference type="RefSeq" id="WP_110032527.1">
    <property type="nucleotide sequence ID" value="NZ_QGTR01000003.1"/>
</dbReference>
<name>A0A317PIY5_9HYPH</name>
<keyword evidence="8" id="KW-1185">Reference proteome</keyword>
<comment type="similarity">
    <text evidence="1">Belongs to the HMG-CoA lyase family.</text>
</comment>
<organism evidence="7 8">
    <name type="scientific">Hoeflea marina</name>
    <dbReference type="NCBI Taxonomy" id="274592"/>
    <lineage>
        <taxon>Bacteria</taxon>
        <taxon>Pseudomonadati</taxon>
        <taxon>Pseudomonadota</taxon>
        <taxon>Alphaproteobacteria</taxon>
        <taxon>Hyphomicrobiales</taxon>
        <taxon>Rhizobiaceae</taxon>
        <taxon>Hoeflea</taxon>
    </lineage>
</organism>
<dbReference type="InterPro" id="IPR000891">
    <property type="entry name" value="PYR_CT"/>
</dbReference>
<evidence type="ECO:0000313" key="8">
    <source>
        <dbReference type="Proteomes" id="UP000246352"/>
    </source>
</evidence>
<dbReference type="Pfam" id="PF00682">
    <property type="entry name" value="HMGL-like"/>
    <property type="match status" value="1"/>
</dbReference>
<dbReference type="SUPFAM" id="SSF51569">
    <property type="entry name" value="Aldolase"/>
    <property type="match status" value="1"/>
</dbReference>
<dbReference type="OrthoDB" id="9784013at2"/>
<dbReference type="GO" id="GO:0004419">
    <property type="term" value="F:hydroxymethylglutaryl-CoA lyase activity"/>
    <property type="evidence" value="ECO:0007669"/>
    <property type="project" value="TreeGrafter"/>
</dbReference>
<dbReference type="GO" id="GO:0046912">
    <property type="term" value="F:acyltransferase activity, acyl groups converted into alkyl on transfer"/>
    <property type="evidence" value="ECO:0007669"/>
    <property type="project" value="InterPro"/>
</dbReference>
<evidence type="ECO:0000256" key="3">
    <source>
        <dbReference type="ARBA" id="ARBA00022723"/>
    </source>
</evidence>
<dbReference type="InterPro" id="IPR043594">
    <property type="entry name" value="HMGL"/>
</dbReference>
<sequence length="316" mass="32981">MSRIAPIYPADRVTLREVGLRDGLQLVKTWPGTGDKAEWLRREHAAGVRHFEVGSFLPAATFPQFCDIEEVIAALAGLEGGHSAALALNERGAAAAFASQVNEIVCVVSATDAHSQANMRRSRAEAVALVRRIVEMRDAAGSGKIINVGLAMALGCSISGAVDPQDVIRLAGECLEAGADIVGIADTIGCAGPRQVGHLAAGMERLFGERPFIVHLHDTRGMGIANAAAALDSGARVLDASLGGLGGCPFAPGATGNVVFEDLVYLCETKGFPTGIDLDGLRRAREIAETSMRGEAFHGALARAGPPGNMPWQARL</sequence>
<dbReference type="Gene3D" id="3.20.20.70">
    <property type="entry name" value="Aldolase class I"/>
    <property type="match status" value="1"/>
</dbReference>
<protein>
    <submittedName>
        <fullName evidence="7">Hydroxymethylglutaryl-CoA lyase</fullName>
    </submittedName>
</protein>
<dbReference type="PANTHER" id="PTHR42738">
    <property type="entry name" value="HYDROXYMETHYLGLUTARYL-COA LYASE"/>
    <property type="match status" value="1"/>
</dbReference>
<evidence type="ECO:0000313" key="7">
    <source>
        <dbReference type="EMBL" id="PWW00294.1"/>
    </source>
</evidence>
<dbReference type="Proteomes" id="UP000246352">
    <property type="component" value="Unassembled WGS sequence"/>
</dbReference>